<proteinExistence type="predicted"/>
<dbReference type="GeneID" id="92077130"/>
<feature type="compositionally biased region" description="Polar residues" evidence="1">
    <location>
        <begin position="163"/>
        <end position="177"/>
    </location>
</feature>
<feature type="region of interest" description="Disordered" evidence="1">
    <location>
        <begin position="826"/>
        <end position="935"/>
    </location>
</feature>
<name>A0ABR1QDQ8_9PEZI</name>
<dbReference type="RefSeq" id="XP_066700180.1">
    <property type="nucleotide sequence ID" value="XM_066844068.1"/>
</dbReference>
<gene>
    <name evidence="2" type="ORF">PG986_007846</name>
</gene>
<feature type="compositionally biased region" description="Polar residues" evidence="1">
    <location>
        <begin position="356"/>
        <end position="372"/>
    </location>
</feature>
<feature type="compositionally biased region" description="Basic and acidic residues" evidence="1">
    <location>
        <begin position="831"/>
        <end position="841"/>
    </location>
</feature>
<dbReference type="Proteomes" id="UP001391051">
    <property type="component" value="Unassembled WGS sequence"/>
</dbReference>
<keyword evidence="3" id="KW-1185">Reference proteome</keyword>
<evidence type="ECO:0000313" key="2">
    <source>
        <dbReference type="EMBL" id="KAK7952118.1"/>
    </source>
</evidence>
<feature type="compositionally biased region" description="Polar residues" evidence="1">
    <location>
        <begin position="126"/>
        <end position="139"/>
    </location>
</feature>
<evidence type="ECO:0000256" key="1">
    <source>
        <dbReference type="SAM" id="MobiDB-lite"/>
    </source>
</evidence>
<feature type="compositionally biased region" description="Polar residues" evidence="1">
    <location>
        <begin position="14"/>
        <end position="23"/>
    </location>
</feature>
<feature type="compositionally biased region" description="Polar residues" evidence="1">
    <location>
        <begin position="379"/>
        <end position="397"/>
    </location>
</feature>
<evidence type="ECO:0000313" key="3">
    <source>
        <dbReference type="Proteomes" id="UP001391051"/>
    </source>
</evidence>
<feature type="compositionally biased region" description="Acidic residues" evidence="1">
    <location>
        <begin position="343"/>
        <end position="354"/>
    </location>
</feature>
<feature type="region of interest" description="Disordered" evidence="1">
    <location>
        <begin position="498"/>
        <end position="527"/>
    </location>
</feature>
<sequence length="1004" mass="111881">MQAENRPLPRRTASHGTLHSSYASHARPLHKPLRSVNENSALLPSPGALESMLKTTTETGDIGVFSIKPVNTSTRITAVSPHHGLRGSKTQNQLPLRRSVDDFRRRHDRHRPPSSRDTASEIISMYGSTSQSSANSVLSHSVDDPSPRSYSMTTVGSRHLSHNKSNNTLQSHYSGGTLQRPRSPFPYPTRLKRPGARPASPAITESGVVDYSRMVEIDRISLSGATSRRTASVTSETSCNLSCCEKVHSASTRTSSLTSVINMYHRMPPTMRHVPFGTLDPPPRYYDYTEEFEFKQPFVMATIEPVAPTPTRIPSIHKSLGLREGLEEQLSVHSVSKFNPDTLQDEPDHDEIEETGGQSDETQSSQSHLIQDSSERDTTSAVRSVSGATTSSINTARGTDIDLLPSQTGRGSMEKFNQSPYMSPREVGVYSYQGFCAATASRTKSACLERHVVFHGGKTPTICSEQGVIVRDDNHDFKSKEREQADDIQLYSGEKVFQRRPTSEPGTRYWGDLSRHGSSEHDRVSLPSNSCTLMSEAYREQGHLETLSGPDGLGDHRNAELDRTIRRLMESPPLVTAETTKDINETRGLEIVTQILPKASDDDFPQLSAECSNTPLISPKPISPARQLKVKNSIPQLMKALPPLPDTSLVSSTPSSIVDMDECAEILQPFSLSQSGTPRAQNQYGLQYHSDILNPRFSGDTIHTQKKLPRVRFRTKLPAAQEPNQRDSRPWNSEANYPWCRRTTDPELLDACDCVDDHNSSMSSLKATTFLSTHRTPPSLLTETVRRYPDTNQSGVIQSLTNQQPRDLFTAPSRLCNAFQSTSRINSRVDSGAHEDQDVQHHSPGAAKEAIPGSNPANMTALGRDSRKLSKAQSRISGPGQLRENTPFQEMRKKPTRGLKTRLSNLTRVLARNRRTQSERQSTPLEKNPASDAEQEAAVEDNFCLENLDFESRSFTVGEGISGEAPRRRKFRRRVRDRISKWVKDTRRRMRVQDSRGHRQERDA</sequence>
<comment type="caution">
    <text evidence="2">The sequence shown here is derived from an EMBL/GenBank/DDBJ whole genome shotgun (WGS) entry which is preliminary data.</text>
</comment>
<organism evidence="2 3">
    <name type="scientific">Apiospora aurea</name>
    <dbReference type="NCBI Taxonomy" id="335848"/>
    <lineage>
        <taxon>Eukaryota</taxon>
        <taxon>Fungi</taxon>
        <taxon>Dikarya</taxon>
        <taxon>Ascomycota</taxon>
        <taxon>Pezizomycotina</taxon>
        <taxon>Sordariomycetes</taxon>
        <taxon>Xylariomycetidae</taxon>
        <taxon>Amphisphaeriales</taxon>
        <taxon>Apiosporaceae</taxon>
        <taxon>Apiospora</taxon>
    </lineage>
</organism>
<feature type="compositionally biased region" description="Basic and acidic residues" evidence="1">
    <location>
        <begin position="513"/>
        <end position="524"/>
    </location>
</feature>
<feature type="compositionally biased region" description="Polar residues" evidence="1">
    <location>
        <begin position="405"/>
        <end position="419"/>
    </location>
</feature>
<dbReference type="EMBL" id="JAQQWE010000005">
    <property type="protein sequence ID" value="KAK7952118.1"/>
    <property type="molecule type" value="Genomic_DNA"/>
</dbReference>
<accession>A0ABR1QDQ8</accession>
<reference evidence="2 3" key="1">
    <citation type="submission" date="2023-01" db="EMBL/GenBank/DDBJ databases">
        <title>Analysis of 21 Apiospora genomes using comparative genomics revels a genus with tremendous synthesis potential of carbohydrate active enzymes and secondary metabolites.</title>
        <authorList>
            <person name="Sorensen T."/>
        </authorList>
    </citation>
    <scope>NUCLEOTIDE SEQUENCE [LARGE SCALE GENOMIC DNA]</scope>
    <source>
        <strain evidence="2 3">CBS 24483</strain>
    </source>
</reference>
<feature type="region of interest" description="Disordered" evidence="1">
    <location>
        <begin position="336"/>
        <end position="419"/>
    </location>
</feature>
<protein>
    <submittedName>
        <fullName evidence="2">Uncharacterized protein</fullName>
    </submittedName>
</protein>
<feature type="region of interest" description="Disordered" evidence="1">
    <location>
        <begin position="76"/>
        <end position="202"/>
    </location>
</feature>
<feature type="region of interest" description="Disordered" evidence="1">
    <location>
        <begin position="1"/>
        <end position="26"/>
    </location>
</feature>